<dbReference type="SUPFAM" id="SSF47413">
    <property type="entry name" value="lambda repressor-like DNA-binding domains"/>
    <property type="match status" value="1"/>
</dbReference>
<dbReference type="InterPro" id="IPR011990">
    <property type="entry name" value="TPR-like_helical_dom_sf"/>
</dbReference>
<dbReference type="Pfam" id="PF13424">
    <property type="entry name" value="TPR_12"/>
    <property type="match status" value="1"/>
</dbReference>
<dbReference type="PANTHER" id="PTHR47691:SF3">
    <property type="entry name" value="HTH-TYPE TRANSCRIPTIONAL REGULATOR RV0890C-RELATED"/>
    <property type="match status" value="1"/>
</dbReference>
<feature type="region of interest" description="Disordered" evidence="1">
    <location>
        <begin position="1"/>
        <end position="22"/>
    </location>
</feature>
<gene>
    <name evidence="3" type="ORF">F0L68_33900</name>
</gene>
<dbReference type="GO" id="GO:0043531">
    <property type="term" value="F:ADP binding"/>
    <property type="evidence" value="ECO:0007669"/>
    <property type="project" value="InterPro"/>
</dbReference>
<reference evidence="3 4" key="2">
    <citation type="submission" date="2019-09" db="EMBL/GenBank/DDBJ databases">
        <authorList>
            <person name="Jin C."/>
        </authorList>
    </citation>
    <scope>NUCLEOTIDE SEQUENCE [LARGE SCALE GENOMIC DNA]</scope>
    <source>
        <strain evidence="3 4">AN110305</strain>
    </source>
</reference>
<dbReference type="SUPFAM" id="SSF48452">
    <property type="entry name" value="TPR-like"/>
    <property type="match status" value="1"/>
</dbReference>
<dbReference type="OrthoDB" id="3275754at2"/>
<dbReference type="PANTHER" id="PTHR47691">
    <property type="entry name" value="REGULATOR-RELATED"/>
    <property type="match status" value="1"/>
</dbReference>
<proteinExistence type="predicted"/>
<evidence type="ECO:0000259" key="2">
    <source>
        <dbReference type="PROSITE" id="PS50943"/>
    </source>
</evidence>
<dbReference type="CDD" id="cd00093">
    <property type="entry name" value="HTH_XRE"/>
    <property type="match status" value="1"/>
</dbReference>
<name>A0A5B2WQD9_9PSEU</name>
<evidence type="ECO:0000313" key="3">
    <source>
        <dbReference type="EMBL" id="KAA2252990.1"/>
    </source>
</evidence>
<comment type="caution">
    <text evidence="3">The sequence shown here is derived from an EMBL/GenBank/DDBJ whole genome shotgun (WGS) entry which is preliminary data.</text>
</comment>
<dbReference type="PRINTS" id="PR00364">
    <property type="entry name" value="DISEASERSIST"/>
</dbReference>
<dbReference type="PROSITE" id="PS50943">
    <property type="entry name" value="HTH_CROC1"/>
    <property type="match status" value="1"/>
</dbReference>
<keyword evidence="4" id="KW-1185">Reference proteome</keyword>
<dbReference type="Gene3D" id="1.10.260.40">
    <property type="entry name" value="lambda repressor-like DNA-binding domains"/>
    <property type="match status" value="1"/>
</dbReference>
<evidence type="ECO:0000256" key="1">
    <source>
        <dbReference type="SAM" id="MobiDB-lite"/>
    </source>
</evidence>
<dbReference type="AlphaFoldDB" id="A0A5B2WQD9"/>
<dbReference type="Gene3D" id="1.25.40.10">
    <property type="entry name" value="Tetratricopeptide repeat domain"/>
    <property type="match status" value="1"/>
</dbReference>
<protein>
    <submittedName>
        <fullName evidence="3">Tetratricopeptide repeat protein</fullName>
    </submittedName>
</protein>
<dbReference type="Gene3D" id="3.40.50.300">
    <property type="entry name" value="P-loop containing nucleotide triphosphate hydrolases"/>
    <property type="match status" value="1"/>
</dbReference>
<dbReference type="Pfam" id="PF13560">
    <property type="entry name" value="HTH_31"/>
    <property type="match status" value="1"/>
</dbReference>
<organism evidence="3 4">
    <name type="scientific">Solihabitans fulvus</name>
    <dbReference type="NCBI Taxonomy" id="1892852"/>
    <lineage>
        <taxon>Bacteria</taxon>
        <taxon>Bacillati</taxon>
        <taxon>Actinomycetota</taxon>
        <taxon>Actinomycetes</taxon>
        <taxon>Pseudonocardiales</taxon>
        <taxon>Pseudonocardiaceae</taxon>
        <taxon>Solihabitans</taxon>
    </lineage>
</organism>
<sequence>MGTSVHARVRSRGDVSRRPGGAEVTGRFGALLRRLRRQAGLTQEELASRSGLGVRTIRGFETGERADPRVVTVGLLADALELGSAARDELLAAAVGVEHGGGDSGSSAGRVPRQLPAQPGVFVGRHQELAALDKSLDAAAGHGGTVVVSAIGGGGGVGKTWLALRWAHQNLDRFPDGQLFVDLRGFAADSEPVAPGQAVRGFLDALGVPAGSIPAELDARAGLYRSLVAGKRMLVVLDNARDTSQVIPLLPGSPASTVLVTSRDRLAGLVVAHGAIPMPLDVLDDLDARDLLARRMGHDRLAMEPEATAALLRHCAGLPLALAVVAARAALSPDVSLAELAAELRDTATRLGALDAGDPAASVRTVLSWSHAALEPEQARVLALLGVAPGADISVPATASLTGLSEAEVGAVLRGLERVSVIERHALGRYRTHDLVKLFAADQARHDLPADAIDAALRRLVDHYLHTAFAGERLLDPHRQPIQLPEPVAGCHPRRLDDQAAALAWLDTEHPNLLAAQQVAANQGWHAAVWQFAWSLQTFLWRRGHLHDNLATWRAGLAAARRSGDPAAEARAHRILGRSLALVGLHADATRHLGEALALAERSGDPVAQVHAHNSLALAWGQQGEDGRALEHAERALALCQTLGDPAWEVDALNNTGFAHAKLGHQDQARASCEAALNLGRANNYRLGEAAALDSLGYIAHHSDHHATALDYYRDALALYRELGNAYYEADTLDSLAKTYQALGQLGQARDARRQALRLYQAQHRTEDADRVQDALDALDPAR</sequence>
<dbReference type="InterPro" id="IPR001387">
    <property type="entry name" value="Cro/C1-type_HTH"/>
</dbReference>
<dbReference type="SMART" id="SM00028">
    <property type="entry name" value="TPR"/>
    <property type="match status" value="5"/>
</dbReference>
<reference evidence="3 4" key="1">
    <citation type="submission" date="2019-09" db="EMBL/GenBank/DDBJ databases">
        <title>Goodfellowia gen. nov., a new genus of the Pseudonocardineae related to Actinoalloteichus, containing Goodfellowia coeruleoviolacea gen. nov., comb. nov. gen. nov., comb. nov.</title>
        <authorList>
            <person name="Labeda D."/>
        </authorList>
    </citation>
    <scope>NUCLEOTIDE SEQUENCE [LARGE SCALE GENOMIC DNA]</scope>
    <source>
        <strain evidence="3 4">AN110305</strain>
    </source>
</reference>
<accession>A0A5B2WQD9</accession>
<dbReference type="SMART" id="SM00530">
    <property type="entry name" value="HTH_XRE"/>
    <property type="match status" value="1"/>
</dbReference>
<dbReference type="SUPFAM" id="SSF52540">
    <property type="entry name" value="P-loop containing nucleoside triphosphate hydrolases"/>
    <property type="match status" value="1"/>
</dbReference>
<dbReference type="InterPro" id="IPR027417">
    <property type="entry name" value="P-loop_NTPase"/>
</dbReference>
<dbReference type="Proteomes" id="UP000323454">
    <property type="component" value="Unassembled WGS sequence"/>
</dbReference>
<dbReference type="InterPro" id="IPR010982">
    <property type="entry name" value="Lambda_DNA-bd_dom_sf"/>
</dbReference>
<dbReference type="GO" id="GO:0003677">
    <property type="term" value="F:DNA binding"/>
    <property type="evidence" value="ECO:0007669"/>
    <property type="project" value="InterPro"/>
</dbReference>
<evidence type="ECO:0000313" key="4">
    <source>
        <dbReference type="Proteomes" id="UP000323454"/>
    </source>
</evidence>
<dbReference type="InterPro" id="IPR019734">
    <property type="entry name" value="TPR_rpt"/>
</dbReference>
<dbReference type="EMBL" id="VUOB01000070">
    <property type="protein sequence ID" value="KAA2252990.1"/>
    <property type="molecule type" value="Genomic_DNA"/>
</dbReference>
<feature type="domain" description="HTH cro/C1-type" evidence="2">
    <location>
        <begin position="32"/>
        <end position="90"/>
    </location>
</feature>